<keyword evidence="1" id="KW-0175">Coiled coil</keyword>
<proteinExistence type="predicted"/>
<feature type="transmembrane region" description="Helical" evidence="2">
    <location>
        <begin position="6"/>
        <end position="24"/>
    </location>
</feature>
<organism evidence="3 4">
    <name type="scientific">Planococcus chinensis</name>
    <dbReference type="NCBI Taxonomy" id="272917"/>
    <lineage>
        <taxon>Bacteria</taxon>
        <taxon>Bacillati</taxon>
        <taxon>Bacillota</taxon>
        <taxon>Bacilli</taxon>
        <taxon>Bacillales</taxon>
        <taxon>Caryophanaceae</taxon>
        <taxon>Planococcus</taxon>
    </lineage>
</organism>
<protein>
    <submittedName>
        <fullName evidence="3">DUF2304 domain-containing protein</fullName>
    </submittedName>
</protein>
<sequence length="117" mass="13415">MDIIHFIVLAAALFFLGVVVAMTAKNKLTDQYAFMWLLFSGIGVVMAIALPYLNRLSHLIGIAYMPSLIFLLAFLVVLSLLIYHTALLSKQERRTRILVQEVAFLQRELKNYRKEEN</sequence>
<dbReference type="Pfam" id="PF10066">
    <property type="entry name" value="DUF2304"/>
    <property type="match status" value="1"/>
</dbReference>
<feature type="coiled-coil region" evidence="1">
    <location>
        <begin position="88"/>
        <end position="115"/>
    </location>
</feature>
<name>A0ABW4QEF0_9BACL</name>
<accession>A0ABW4QEF0</accession>
<gene>
    <name evidence="3" type="ORF">ACFSDB_03425</name>
</gene>
<evidence type="ECO:0000313" key="3">
    <source>
        <dbReference type="EMBL" id="MFD1861961.1"/>
    </source>
</evidence>
<evidence type="ECO:0000256" key="2">
    <source>
        <dbReference type="SAM" id="Phobius"/>
    </source>
</evidence>
<evidence type="ECO:0000313" key="4">
    <source>
        <dbReference type="Proteomes" id="UP001597273"/>
    </source>
</evidence>
<dbReference type="EMBL" id="JBHUFW010000004">
    <property type="protein sequence ID" value="MFD1861961.1"/>
    <property type="molecule type" value="Genomic_DNA"/>
</dbReference>
<keyword evidence="2" id="KW-0472">Membrane</keyword>
<dbReference type="InterPro" id="IPR019277">
    <property type="entry name" value="DUF2304"/>
</dbReference>
<keyword evidence="2" id="KW-1133">Transmembrane helix</keyword>
<keyword evidence="4" id="KW-1185">Reference proteome</keyword>
<dbReference type="RefSeq" id="WP_204890984.1">
    <property type="nucleotide sequence ID" value="NZ_JBHUFW010000004.1"/>
</dbReference>
<evidence type="ECO:0000256" key="1">
    <source>
        <dbReference type="SAM" id="Coils"/>
    </source>
</evidence>
<comment type="caution">
    <text evidence="3">The sequence shown here is derived from an EMBL/GenBank/DDBJ whole genome shotgun (WGS) entry which is preliminary data.</text>
</comment>
<reference evidence="4" key="1">
    <citation type="journal article" date="2019" name="Int. J. Syst. Evol. Microbiol.">
        <title>The Global Catalogue of Microorganisms (GCM) 10K type strain sequencing project: providing services to taxonomists for standard genome sequencing and annotation.</title>
        <authorList>
            <consortium name="The Broad Institute Genomics Platform"/>
            <consortium name="The Broad Institute Genome Sequencing Center for Infectious Disease"/>
            <person name="Wu L."/>
            <person name="Ma J."/>
        </authorList>
    </citation>
    <scope>NUCLEOTIDE SEQUENCE [LARGE SCALE GENOMIC DNA]</scope>
    <source>
        <strain evidence="4">CGMCC 1.15475</strain>
    </source>
</reference>
<feature type="transmembrane region" description="Helical" evidence="2">
    <location>
        <begin position="59"/>
        <end position="83"/>
    </location>
</feature>
<dbReference type="Proteomes" id="UP001597273">
    <property type="component" value="Unassembled WGS sequence"/>
</dbReference>
<keyword evidence="2" id="KW-0812">Transmembrane</keyword>
<feature type="transmembrane region" description="Helical" evidence="2">
    <location>
        <begin position="33"/>
        <end position="53"/>
    </location>
</feature>